<dbReference type="EMBL" id="JBBPDW010000007">
    <property type="protein sequence ID" value="KAK7550884.1"/>
    <property type="molecule type" value="Genomic_DNA"/>
</dbReference>
<feature type="region of interest" description="Disordered" evidence="1">
    <location>
        <begin position="46"/>
        <end position="81"/>
    </location>
</feature>
<name>A0ABR1MLC6_9PEZI</name>
<keyword evidence="3" id="KW-1185">Reference proteome</keyword>
<organism evidence="2 3">
    <name type="scientific">Phyllosticta citricarpa</name>
    <dbReference type="NCBI Taxonomy" id="55181"/>
    <lineage>
        <taxon>Eukaryota</taxon>
        <taxon>Fungi</taxon>
        <taxon>Dikarya</taxon>
        <taxon>Ascomycota</taxon>
        <taxon>Pezizomycotina</taxon>
        <taxon>Dothideomycetes</taxon>
        <taxon>Dothideomycetes incertae sedis</taxon>
        <taxon>Botryosphaeriales</taxon>
        <taxon>Phyllostictaceae</taxon>
        <taxon>Phyllosticta</taxon>
    </lineage>
</organism>
<feature type="region of interest" description="Disordered" evidence="1">
    <location>
        <begin position="105"/>
        <end position="127"/>
    </location>
</feature>
<feature type="compositionally biased region" description="Polar residues" evidence="1">
    <location>
        <begin position="46"/>
        <end position="66"/>
    </location>
</feature>
<protein>
    <submittedName>
        <fullName evidence="2">Uncharacterized protein</fullName>
    </submittedName>
</protein>
<dbReference type="Proteomes" id="UP001365128">
    <property type="component" value="Unassembled WGS sequence"/>
</dbReference>
<proteinExistence type="predicted"/>
<gene>
    <name evidence="2" type="ORF">IWX46DRAFT_579257</name>
</gene>
<evidence type="ECO:0000256" key="1">
    <source>
        <dbReference type="SAM" id="MobiDB-lite"/>
    </source>
</evidence>
<accession>A0ABR1MLC6</accession>
<sequence>MAALHPCIQEVVFSWDIRTLWRPVNARAVPHLFIWSSTSQSHLSSVWNPSQGKLTESDQETVSSADATRRDAQGTCGGDSTIHTHTEVLRDAVVNLPMLFTRSTIRADTGHRTTEPGHRGTASSPSVPYGSEWSFACVASEVRNGRARERENCEEAKEPRKASAGQCVMGRETTHALVKWVTSTERGGSATTTSFKYDYGCDYMPSSIGQLRA</sequence>
<comment type="caution">
    <text evidence="2">The sequence shown here is derived from an EMBL/GenBank/DDBJ whole genome shotgun (WGS) entry which is preliminary data.</text>
</comment>
<evidence type="ECO:0000313" key="3">
    <source>
        <dbReference type="Proteomes" id="UP001365128"/>
    </source>
</evidence>
<feature type="compositionally biased region" description="Basic and acidic residues" evidence="1">
    <location>
        <begin position="108"/>
        <end position="118"/>
    </location>
</feature>
<reference evidence="2 3" key="1">
    <citation type="submission" date="2024-04" db="EMBL/GenBank/DDBJ databases">
        <title>Phyllosticta paracitricarpa is synonymous to the EU quarantine fungus P. citricarpa based on phylogenomic analyses.</title>
        <authorList>
            <consortium name="Lawrence Berkeley National Laboratory"/>
            <person name="Van Ingen-Buijs V.A."/>
            <person name="Van Westerhoven A.C."/>
            <person name="Haridas S."/>
            <person name="Skiadas P."/>
            <person name="Martin F."/>
            <person name="Groenewald J.Z."/>
            <person name="Crous P.W."/>
            <person name="Seidl M.F."/>
        </authorList>
    </citation>
    <scope>NUCLEOTIDE SEQUENCE [LARGE SCALE GENOMIC DNA]</scope>
    <source>
        <strain evidence="2 3">CBS 122670</strain>
    </source>
</reference>
<evidence type="ECO:0000313" key="2">
    <source>
        <dbReference type="EMBL" id="KAK7550884.1"/>
    </source>
</evidence>